<keyword evidence="2" id="KW-1185">Reference proteome</keyword>
<gene>
    <name evidence="1" type="ORF">BDD16_001978</name>
</gene>
<name>A0A7Y9QWX9_9BURK</name>
<dbReference type="AlphaFoldDB" id="A0A7Y9QWX9"/>
<comment type="caution">
    <text evidence="1">The sequence shown here is derived from an EMBL/GenBank/DDBJ whole genome shotgun (WGS) entry which is preliminary data.</text>
</comment>
<sequence>MPYVHRDARGQIDRIHRDEVPGAEFLPPEHPELLQMLGGSAKGASFAHLDTGLIRVLEDLVDVLVSHNVICITDLPIEAQQKLFARKNFRDRFQRNALQLGAPEVPLGHDSLIPTVAMPVAPARVKRRG</sequence>
<dbReference type="EMBL" id="JACCFH010000001">
    <property type="protein sequence ID" value="NYG32992.1"/>
    <property type="molecule type" value="Genomic_DNA"/>
</dbReference>
<organism evidence="1 2">
    <name type="scientific">Sphaerotilus montanus</name>
    <dbReference type="NCBI Taxonomy" id="522889"/>
    <lineage>
        <taxon>Bacteria</taxon>
        <taxon>Pseudomonadati</taxon>
        <taxon>Pseudomonadota</taxon>
        <taxon>Betaproteobacteria</taxon>
        <taxon>Burkholderiales</taxon>
        <taxon>Sphaerotilaceae</taxon>
        <taxon>Sphaerotilus</taxon>
    </lineage>
</organism>
<dbReference type="Proteomes" id="UP000518288">
    <property type="component" value="Unassembled WGS sequence"/>
</dbReference>
<dbReference type="RefSeq" id="WP_218897759.1">
    <property type="nucleotide sequence ID" value="NZ_CAXYYM010000006.1"/>
</dbReference>
<protein>
    <submittedName>
        <fullName evidence="1">Uncharacterized protein</fullName>
    </submittedName>
</protein>
<proteinExistence type="predicted"/>
<evidence type="ECO:0000313" key="1">
    <source>
        <dbReference type="EMBL" id="NYG32992.1"/>
    </source>
</evidence>
<accession>A0A7Y9QWX9</accession>
<reference evidence="1 2" key="1">
    <citation type="submission" date="2020-07" db="EMBL/GenBank/DDBJ databases">
        <title>Genomic Encyclopedia of Archaeal and Bacterial Type Strains, Phase II (KMG-II): from individual species to whole genera.</title>
        <authorList>
            <person name="Goeker M."/>
        </authorList>
    </citation>
    <scope>NUCLEOTIDE SEQUENCE [LARGE SCALE GENOMIC DNA]</scope>
    <source>
        <strain evidence="1 2">DSM 21226</strain>
    </source>
</reference>
<evidence type="ECO:0000313" key="2">
    <source>
        <dbReference type="Proteomes" id="UP000518288"/>
    </source>
</evidence>